<dbReference type="RefSeq" id="WP_199048232.1">
    <property type="nucleotide sequence ID" value="NZ_JAELXT010000006.1"/>
</dbReference>
<name>A0ABS0XZD7_9HYPH</name>
<organism evidence="2 3">
    <name type="scientific">Microvirga splendida</name>
    <dbReference type="NCBI Taxonomy" id="2795727"/>
    <lineage>
        <taxon>Bacteria</taxon>
        <taxon>Pseudomonadati</taxon>
        <taxon>Pseudomonadota</taxon>
        <taxon>Alphaproteobacteria</taxon>
        <taxon>Hyphomicrobiales</taxon>
        <taxon>Methylobacteriaceae</taxon>
        <taxon>Microvirga</taxon>
    </lineage>
</organism>
<keyword evidence="3" id="KW-1185">Reference proteome</keyword>
<feature type="region of interest" description="Disordered" evidence="1">
    <location>
        <begin position="39"/>
        <end position="62"/>
    </location>
</feature>
<evidence type="ECO:0000256" key="1">
    <source>
        <dbReference type="SAM" id="MobiDB-lite"/>
    </source>
</evidence>
<accession>A0ABS0XZD7</accession>
<sequence length="84" mass="8602">MAEITGGGWVLNPPTGGTAGVALARHVAAKNRQMSFAQHGGSAVVPDGGKHPRSIGGGETKPMVTRAGSFPVVGLSFVDQRFLF</sequence>
<proteinExistence type="predicted"/>
<evidence type="ECO:0000313" key="3">
    <source>
        <dbReference type="Proteomes" id="UP000620670"/>
    </source>
</evidence>
<protein>
    <submittedName>
        <fullName evidence="2">Uncharacterized protein</fullName>
    </submittedName>
</protein>
<gene>
    <name evidence="2" type="ORF">JAO75_08280</name>
</gene>
<dbReference type="EMBL" id="JAELXT010000006">
    <property type="protein sequence ID" value="MBJ6125407.1"/>
    <property type="molecule type" value="Genomic_DNA"/>
</dbReference>
<evidence type="ECO:0000313" key="2">
    <source>
        <dbReference type="EMBL" id="MBJ6125407.1"/>
    </source>
</evidence>
<dbReference type="Proteomes" id="UP000620670">
    <property type="component" value="Unassembled WGS sequence"/>
</dbReference>
<reference evidence="3" key="1">
    <citation type="submission" date="2020-12" db="EMBL/GenBank/DDBJ databases">
        <title>Hymenobacter sp.</title>
        <authorList>
            <person name="Kim M.K."/>
        </authorList>
    </citation>
    <scope>NUCLEOTIDE SEQUENCE [LARGE SCALE GENOMIC DNA]</scope>
    <source>
        <strain evidence="3">BT325</strain>
    </source>
</reference>
<comment type="caution">
    <text evidence="2">The sequence shown here is derived from an EMBL/GenBank/DDBJ whole genome shotgun (WGS) entry which is preliminary data.</text>
</comment>